<dbReference type="PANTHER" id="PTHR15021:SF0">
    <property type="entry name" value="DISCO-RELATED, ISOFORM A-RELATED"/>
    <property type="match status" value="1"/>
</dbReference>
<dbReference type="WBParaSite" id="Pan_g11161.t1">
    <property type="protein sequence ID" value="Pan_g11161.t1"/>
    <property type="gene ID" value="Pan_g11161"/>
</dbReference>
<dbReference type="Proteomes" id="UP000492821">
    <property type="component" value="Unassembled WGS sequence"/>
</dbReference>
<reference evidence="5" key="2">
    <citation type="submission" date="2020-10" db="UniProtKB">
        <authorList>
            <consortium name="WormBaseParasite"/>
        </authorList>
    </citation>
    <scope>IDENTIFICATION</scope>
</reference>
<dbReference type="PROSITE" id="PS00028">
    <property type="entry name" value="ZINC_FINGER_C2H2_1"/>
    <property type="match status" value="1"/>
</dbReference>
<protein>
    <submittedName>
        <fullName evidence="5">C2H2-type domain-containing protein</fullName>
    </submittedName>
</protein>
<keyword evidence="4" id="KW-1185">Reference proteome</keyword>
<keyword evidence="1" id="KW-0479">Metal-binding</keyword>
<organism evidence="4 5">
    <name type="scientific">Panagrellus redivivus</name>
    <name type="common">Microworm</name>
    <dbReference type="NCBI Taxonomy" id="6233"/>
    <lineage>
        <taxon>Eukaryota</taxon>
        <taxon>Metazoa</taxon>
        <taxon>Ecdysozoa</taxon>
        <taxon>Nematoda</taxon>
        <taxon>Chromadorea</taxon>
        <taxon>Rhabditida</taxon>
        <taxon>Tylenchina</taxon>
        <taxon>Panagrolaimomorpha</taxon>
        <taxon>Panagrolaimoidea</taxon>
        <taxon>Panagrolaimidae</taxon>
        <taxon>Panagrellus</taxon>
    </lineage>
</organism>
<evidence type="ECO:0000256" key="1">
    <source>
        <dbReference type="PROSITE-ProRule" id="PRU00042"/>
    </source>
</evidence>
<dbReference type="GO" id="GO:0008270">
    <property type="term" value="F:zinc ion binding"/>
    <property type="evidence" value="ECO:0007669"/>
    <property type="project" value="UniProtKB-KW"/>
</dbReference>
<dbReference type="InterPro" id="IPR013087">
    <property type="entry name" value="Znf_C2H2_type"/>
</dbReference>
<dbReference type="GO" id="GO:0005634">
    <property type="term" value="C:nucleus"/>
    <property type="evidence" value="ECO:0007669"/>
    <property type="project" value="TreeGrafter"/>
</dbReference>
<reference evidence="4" key="1">
    <citation type="journal article" date="2013" name="Genetics">
        <title>The draft genome and transcriptome of Panagrellus redivivus are shaped by the harsh demands of a free-living lifestyle.</title>
        <authorList>
            <person name="Srinivasan J."/>
            <person name="Dillman A.R."/>
            <person name="Macchietto M.G."/>
            <person name="Heikkinen L."/>
            <person name="Lakso M."/>
            <person name="Fracchia K.M."/>
            <person name="Antoshechkin I."/>
            <person name="Mortazavi A."/>
            <person name="Wong G."/>
            <person name="Sternberg P.W."/>
        </authorList>
    </citation>
    <scope>NUCLEOTIDE SEQUENCE [LARGE SCALE GENOMIC DNA]</scope>
    <source>
        <strain evidence="4">MT8872</strain>
    </source>
</reference>
<sequence>MSTPSAPIQSPTYLNTLLATASASSSAASSPEASTSTAPTTTTTSSMNQNPHFPQSDPRVDEVLLPALLGHEALPIHLKLLFDAVLPSCDQNTVQNAILRCGWTLDDFRRGFIVQDATTGQPRTTWRTANLPTTLQILNLAKSHFGELGPSIDGLRTSLTQTILVNLLNAQSQPASANQEMPTIASLAPHEHGGMKPDVEDVLRMPMTAAPSRRDSLLSAISGVGNPSSPDTDAISVVTDSSGDGMSSGGKSLRSLKNLKKRVLCEKCHRTFCDKGALKIHNSSVHLREMHMCTVPGCTKQFPSKRSRNRHSNNPKMHTDAGRRRNCRTTIPVSSTLLQTQPLTSPSNATPSEGPSTAPEGPSPQVFAILQRFMAAAAAASSIAAATSEAAQTPQNPIPSSILSCLNNNQNPIQQPQPSSNQPDVSNLLKIMIAQRQKIALC</sequence>
<proteinExistence type="predicted"/>
<feature type="region of interest" description="Disordered" evidence="2">
    <location>
        <begin position="391"/>
        <end position="423"/>
    </location>
</feature>
<feature type="region of interest" description="Disordered" evidence="2">
    <location>
        <begin position="299"/>
        <end position="363"/>
    </location>
</feature>
<evidence type="ECO:0000259" key="3">
    <source>
        <dbReference type="PROSITE" id="PS50157"/>
    </source>
</evidence>
<feature type="compositionally biased region" description="Low complexity" evidence="2">
    <location>
        <begin position="407"/>
        <end position="423"/>
    </location>
</feature>
<dbReference type="Gene3D" id="3.30.160.60">
    <property type="entry name" value="Classic Zinc Finger"/>
    <property type="match status" value="1"/>
</dbReference>
<feature type="region of interest" description="Disordered" evidence="2">
    <location>
        <begin position="24"/>
        <end position="58"/>
    </location>
</feature>
<evidence type="ECO:0000313" key="4">
    <source>
        <dbReference type="Proteomes" id="UP000492821"/>
    </source>
</evidence>
<name>A0A7E4UPB6_PANRE</name>
<dbReference type="PANTHER" id="PTHR15021">
    <property type="entry name" value="DISCONNECTED-RELATED"/>
    <property type="match status" value="1"/>
</dbReference>
<feature type="domain" description="C2H2-type" evidence="3">
    <location>
        <begin position="263"/>
        <end position="291"/>
    </location>
</feature>
<evidence type="ECO:0000256" key="2">
    <source>
        <dbReference type="SAM" id="MobiDB-lite"/>
    </source>
</evidence>
<dbReference type="AlphaFoldDB" id="A0A7E4UPB6"/>
<feature type="compositionally biased region" description="Polar residues" evidence="2">
    <location>
        <begin position="392"/>
        <end position="406"/>
    </location>
</feature>
<feature type="compositionally biased region" description="Low complexity" evidence="2">
    <location>
        <begin position="24"/>
        <end position="46"/>
    </location>
</feature>
<dbReference type="GO" id="GO:0006355">
    <property type="term" value="P:regulation of DNA-templated transcription"/>
    <property type="evidence" value="ECO:0007669"/>
    <property type="project" value="TreeGrafter"/>
</dbReference>
<keyword evidence="1" id="KW-0862">Zinc</keyword>
<dbReference type="SMART" id="SM00355">
    <property type="entry name" value="ZnF_C2H2"/>
    <property type="match status" value="2"/>
</dbReference>
<keyword evidence="1" id="KW-0863">Zinc-finger</keyword>
<feature type="compositionally biased region" description="Basic residues" evidence="2">
    <location>
        <begin position="303"/>
        <end position="313"/>
    </location>
</feature>
<dbReference type="InterPro" id="IPR040436">
    <property type="entry name" value="Disconnected-like"/>
</dbReference>
<feature type="region of interest" description="Disordered" evidence="2">
    <location>
        <begin position="219"/>
        <end position="253"/>
    </location>
</feature>
<feature type="compositionally biased region" description="Polar residues" evidence="2">
    <location>
        <begin position="328"/>
        <end position="355"/>
    </location>
</feature>
<dbReference type="PROSITE" id="PS50157">
    <property type="entry name" value="ZINC_FINGER_C2H2_2"/>
    <property type="match status" value="1"/>
</dbReference>
<feature type="compositionally biased region" description="Low complexity" evidence="2">
    <location>
        <begin position="240"/>
        <end position="253"/>
    </location>
</feature>
<accession>A0A7E4UPB6</accession>
<evidence type="ECO:0000313" key="5">
    <source>
        <dbReference type="WBParaSite" id="Pan_g11161.t1"/>
    </source>
</evidence>